<dbReference type="InterPro" id="IPR029058">
    <property type="entry name" value="AB_hydrolase_fold"/>
</dbReference>
<sequence length="255" mass="29290">MQTKDILRISEVELGGIPCLYVKPSFVSDERPAVIYYHGWESNKENNLFLGKVLAFNGFEVILPDALHHGRRDALKSYNTESLKSYFWKVILNSVTEYKALKEAAVEKLEINPDRLAVMGSSMGGFIAGGVFASNPEIKCLINMNGACAWEKAEMKFKEIDRKRHGLAGEVQLEQIRQYDPWSKKDELYPRPMLLLHGDSDTSISIDIQKYFFEGLKEVYKDKPERLEFIVTPRLNHYKTIGMVEESVAWLDKYL</sequence>
<evidence type="ECO:0000313" key="3">
    <source>
        <dbReference type="EMBL" id="MCQ1531340.1"/>
    </source>
</evidence>
<feature type="domain" description="Peptidase S9 prolyl oligopeptidase catalytic" evidence="2">
    <location>
        <begin position="95"/>
        <end position="252"/>
    </location>
</feature>
<dbReference type="PANTHER" id="PTHR22946:SF9">
    <property type="entry name" value="POLYKETIDE TRANSFERASE AF380"/>
    <property type="match status" value="1"/>
</dbReference>
<dbReference type="GO" id="GO:0016787">
    <property type="term" value="F:hydrolase activity"/>
    <property type="evidence" value="ECO:0007669"/>
    <property type="project" value="UniProtKB-KW"/>
</dbReference>
<comment type="caution">
    <text evidence="3">The sequence shown here is derived from an EMBL/GenBank/DDBJ whole genome shotgun (WGS) entry which is preliminary data.</text>
</comment>
<reference evidence="3 4" key="1">
    <citation type="submission" date="2021-10" db="EMBL/GenBank/DDBJ databases">
        <title>Lutispora strain m25 sp. nov., a thermophilic, non-spore-forming bacterium isolated from a lab-scale methanogenic bioreactor digesting anaerobic sludge.</title>
        <authorList>
            <person name="El Houari A."/>
            <person name="Mcdonald J."/>
        </authorList>
    </citation>
    <scope>NUCLEOTIDE SEQUENCE [LARGE SCALE GENOMIC DNA]</scope>
    <source>
        <strain evidence="4">m25</strain>
    </source>
</reference>
<keyword evidence="1 3" id="KW-0378">Hydrolase</keyword>
<organism evidence="3 4">
    <name type="scientific">Lutispora saccharofermentans</name>
    <dbReference type="NCBI Taxonomy" id="3024236"/>
    <lineage>
        <taxon>Bacteria</taxon>
        <taxon>Bacillati</taxon>
        <taxon>Bacillota</taxon>
        <taxon>Clostridia</taxon>
        <taxon>Lutisporales</taxon>
        <taxon>Lutisporaceae</taxon>
        <taxon>Lutispora</taxon>
    </lineage>
</organism>
<dbReference type="Proteomes" id="UP001651880">
    <property type="component" value="Unassembled WGS sequence"/>
</dbReference>
<evidence type="ECO:0000259" key="2">
    <source>
        <dbReference type="Pfam" id="PF00326"/>
    </source>
</evidence>
<dbReference type="PANTHER" id="PTHR22946">
    <property type="entry name" value="DIENELACTONE HYDROLASE DOMAIN-CONTAINING PROTEIN-RELATED"/>
    <property type="match status" value="1"/>
</dbReference>
<dbReference type="EMBL" id="JAJEKE010000021">
    <property type="protein sequence ID" value="MCQ1531340.1"/>
    <property type="molecule type" value="Genomic_DNA"/>
</dbReference>
<name>A0ABT1NJ82_9FIRM</name>
<dbReference type="InterPro" id="IPR001375">
    <property type="entry name" value="Peptidase_S9_cat"/>
</dbReference>
<dbReference type="InterPro" id="IPR050261">
    <property type="entry name" value="FrsA_esterase"/>
</dbReference>
<protein>
    <submittedName>
        <fullName evidence="3">Alpha/beta fold hydrolase</fullName>
    </submittedName>
</protein>
<proteinExistence type="predicted"/>
<dbReference type="SUPFAM" id="SSF53474">
    <property type="entry name" value="alpha/beta-Hydrolases"/>
    <property type="match status" value="1"/>
</dbReference>
<evidence type="ECO:0000256" key="1">
    <source>
        <dbReference type="ARBA" id="ARBA00022801"/>
    </source>
</evidence>
<dbReference type="RefSeq" id="WP_255228911.1">
    <property type="nucleotide sequence ID" value="NZ_JAJEKE010000021.1"/>
</dbReference>
<keyword evidence="4" id="KW-1185">Reference proteome</keyword>
<dbReference type="Pfam" id="PF00326">
    <property type="entry name" value="Peptidase_S9"/>
    <property type="match status" value="1"/>
</dbReference>
<dbReference type="Gene3D" id="3.40.50.1820">
    <property type="entry name" value="alpha/beta hydrolase"/>
    <property type="match status" value="1"/>
</dbReference>
<evidence type="ECO:0000313" key="4">
    <source>
        <dbReference type="Proteomes" id="UP001651880"/>
    </source>
</evidence>
<gene>
    <name evidence="3" type="ORF">LJD61_17585</name>
</gene>
<accession>A0ABT1NJ82</accession>